<feature type="region of interest" description="Disordered" evidence="1">
    <location>
        <begin position="681"/>
        <end position="761"/>
    </location>
</feature>
<dbReference type="AlphaFoldDB" id="A0A7S1KQA1"/>
<dbReference type="PANTHER" id="PTHR31975">
    <property type="entry name" value="BUD SITE SELECTION PROTEIN 7-RELATED"/>
    <property type="match status" value="1"/>
</dbReference>
<dbReference type="InterPro" id="IPR015374">
    <property type="entry name" value="ChAPs"/>
</dbReference>
<evidence type="ECO:0000256" key="1">
    <source>
        <dbReference type="SAM" id="MobiDB-lite"/>
    </source>
</evidence>
<dbReference type="GO" id="GO:0046872">
    <property type="term" value="F:metal ion binding"/>
    <property type="evidence" value="ECO:0007669"/>
    <property type="project" value="InterPro"/>
</dbReference>
<proteinExistence type="predicted"/>
<gene>
    <name evidence="2" type="ORF">PCOS0759_LOCUS5037</name>
</gene>
<sequence>MPSHLSASIDPSIKIQEVRSSEYLRNVSPFSATPQSPPSSTSPNAPSTTSAPPPSSTTEHIINWNTVSRPDLVRARIQASTLQSESQFYMGPPDLCCYQSPHATDAHDASTWFSSWFKGGAHTHDDAPPHLPQSDSEVRFHWVLGLDARNALALGNYIRMLDQYFSHVNSGWFSQSNLALQNAAILIWNPFRQMDLCLQVHLPGSLNVHWLKYHVVQDSPAAQHKIDIDLIPFQSEKDTTQLNPDQLWNETYTFSVLRYCAYVNKLPIQSNATRVLDLRPHLSPESEHIILNCIESNMHLLHRSGTHYKYFPEEPNKANNQLIHALREYFVMQSKHTQGIAFFNKLAEECQEPAFYTLSASLYMDIEQDEAADKLISKAMQSCAPQEGGNDDAEEQPQDDQVPSSTYSTSYIYLALQQCEVYCHKLKCHGSLSKFQVQYAQHLLDNILKVKENLRCAHLFYAQIVGASDPQRALLELNKVPFIPAHIPSTTNLPPIDGSSALQDLPKWLRIIKQNYSFPIQQDTVIHTAGLYTKMLPGLFLTQAEQELYQVLVLLLQQHGWKNLLQARSSAFLMQSDIEKAKQSAMPNTTTNAPASTKPQTAQTQSSTSSSPAVTLHIPDLNTNEARETIENKIQDLNFVTAVNVDVDTRVALIALSESRSERIVNALIGEIESVGFSASLDAPESDSVQPDEEPLNVSVVGDEGEAGDNSNSTEEPTEDPQSSEVQEQNFDKEQNSSDEQQEQEKFHDVDINDESSDTQQKKSEKMFCQKYFDSLFGVLHQDLLAFNKYQKESKEQLELYTSLDWSFVGSLLERIGYEEAAMVCYKRSISLGVNTKSLLRLLEKSLHKVAEIGTKRSRAEYMDILSLVDQSIVAHESNLFRYDDPIQIVNQHPLVVKSLRIIVSEVGVSHVRELVKELFGARSPVSVFVLDELLFDLIRMQCDGFSK</sequence>
<dbReference type="InterPro" id="IPR011990">
    <property type="entry name" value="TPR-like_helical_dom_sf"/>
</dbReference>
<dbReference type="PANTHER" id="PTHR31975:SF1">
    <property type="entry name" value="BUD SITE SELECTION PROTEIN 7-RELATED"/>
    <property type="match status" value="1"/>
</dbReference>
<name>A0A7S1KQA1_9EUKA</name>
<dbReference type="InterPro" id="IPR036163">
    <property type="entry name" value="HMA_dom_sf"/>
</dbReference>
<feature type="region of interest" description="Disordered" evidence="1">
    <location>
        <begin position="583"/>
        <end position="619"/>
    </location>
</feature>
<feature type="region of interest" description="Disordered" evidence="1">
    <location>
        <begin position="26"/>
        <end position="60"/>
    </location>
</feature>
<dbReference type="EMBL" id="HBGD01006058">
    <property type="protein sequence ID" value="CAD9081797.1"/>
    <property type="molecule type" value="Transcribed_RNA"/>
</dbReference>
<accession>A0A7S1KQA1</accession>
<evidence type="ECO:0000313" key="2">
    <source>
        <dbReference type="EMBL" id="CAD9081797.1"/>
    </source>
</evidence>
<reference evidence="2" key="1">
    <citation type="submission" date="2021-01" db="EMBL/GenBank/DDBJ databases">
        <authorList>
            <person name="Corre E."/>
            <person name="Pelletier E."/>
            <person name="Niang G."/>
            <person name="Scheremetjew M."/>
            <person name="Finn R."/>
            <person name="Kale V."/>
            <person name="Holt S."/>
            <person name="Cochrane G."/>
            <person name="Meng A."/>
            <person name="Brown T."/>
            <person name="Cohen L."/>
        </authorList>
    </citation>
    <scope>NUCLEOTIDE SEQUENCE</scope>
    <source>
        <strain evidence="2">WS</strain>
    </source>
</reference>
<feature type="compositionally biased region" description="Low complexity" evidence="1">
    <location>
        <begin position="593"/>
        <end position="613"/>
    </location>
</feature>
<protein>
    <submittedName>
        <fullName evidence="2">Uncharacterized protein</fullName>
    </submittedName>
</protein>
<feature type="compositionally biased region" description="Polar residues" evidence="1">
    <location>
        <begin position="709"/>
        <end position="729"/>
    </location>
</feature>
<feature type="compositionally biased region" description="Low complexity" evidence="1">
    <location>
        <begin position="28"/>
        <end position="50"/>
    </location>
</feature>
<feature type="region of interest" description="Disordered" evidence="1">
    <location>
        <begin position="383"/>
        <end position="404"/>
    </location>
</feature>
<dbReference type="GO" id="GO:0034044">
    <property type="term" value="C:exomer complex"/>
    <property type="evidence" value="ECO:0007669"/>
    <property type="project" value="UniProtKB-ARBA"/>
</dbReference>
<dbReference type="GO" id="GO:0006893">
    <property type="term" value="P:Golgi to plasma membrane transport"/>
    <property type="evidence" value="ECO:0007669"/>
    <property type="project" value="TreeGrafter"/>
</dbReference>
<dbReference type="Gene3D" id="1.25.40.10">
    <property type="entry name" value="Tetratricopeptide repeat domain"/>
    <property type="match status" value="2"/>
</dbReference>
<feature type="compositionally biased region" description="Acidic residues" evidence="1">
    <location>
        <begin position="389"/>
        <end position="398"/>
    </location>
</feature>
<dbReference type="Gene3D" id="3.30.70.100">
    <property type="match status" value="1"/>
</dbReference>
<dbReference type="SUPFAM" id="SSF55008">
    <property type="entry name" value="HMA, heavy metal-associated domain"/>
    <property type="match status" value="1"/>
</dbReference>
<organism evidence="2">
    <name type="scientific">Percolomonas cosmopolitus</name>
    <dbReference type="NCBI Taxonomy" id="63605"/>
    <lineage>
        <taxon>Eukaryota</taxon>
        <taxon>Discoba</taxon>
        <taxon>Heterolobosea</taxon>
        <taxon>Tetramitia</taxon>
        <taxon>Eutetramitia</taxon>
        <taxon>Percolomonadidae</taxon>
        <taxon>Percolomonas</taxon>
    </lineage>
</organism>
<dbReference type="Pfam" id="PF09295">
    <property type="entry name" value="ChAPs"/>
    <property type="match status" value="1"/>
</dbReference>